<protein>
    <submittedName>
        <fullName evidence="4">Amino acid ABC transporter substrate-binding protein, PAAT family</fullName>
    </submittedName>
</protein>
<dbReference type="NCBIfam" id="TIGR03871">
    <property type="entry name" value="ABC_peri_MoxJ_2"/>
    <property type="match status" value="1"/>
</dbReference>
<reference evidence="5" key="1">
    <citation type="submission" date="2017-06" db="EMBL/GenBank/DDBJ databases">
        <authorList>
            <person name="Varghese N."/>
            <person name="Submissions S."/>
        </authorList>
    </citation>
    <scope>NUCLEOTIDE SEQUENCE [LARGE SCALE GENOMIC DNA]</scope>
    <source>
        <strain evidence="5">DSM 137</strain>
    </source>
</reference>
<feature type="domain" description="Solute-binding protein family 3/N-terminal" evidence="3">
    <location>
        <begin position="31"/>
        <end position="260"/>
    </location>
</feature>
<accession>A0A212QY98</accession>
<evidence type="ECO:0000313" key="5">
    <source>
        <dbReference type="Proteomes" id="UP000198418"/>
    </source>
</evidence>
<dbReference type="InterPro" id="IPR022448">
    <property type="entry name" value="Quinoprotein_dehydrogenase"/>
</dbReference>
<dbReference type="SMART" id="SM00062">
    <property type="entry name" value="PBPb"/>
    <property type="match status" value="1"/>
</dbReference>
<evidence type="ECO:0000313" key="4">
    <source>
        <dbReference type="EMBL" id="SNB64707.1"/>
    </source>
</evidence>
<gene>
    <name evidence="4" type="ORF">SAMN06265338_10279</name>
</gene>
<dbReference type="RefSeq" id="WP_088519625.1">
    <property type="nucleotide sequence ID" value="NZ_FYDG01000002.1"/>
</dbReference>
<feature type="chain" id="PRO_5013166044" evidence="2">
    <location>
        <begin position="21"/>
        <end position="280"/>
    </location>
</feature>
<dbReference type="Proteomes" id="UP000198418">
    <property type="component" value="Unassembled WGS sequence"/>
</dbReference>
<dbReference type="PANTHER" id="PTHR35936">
    <property type="entry name" value="MEMBRANE-BOUND LYTIC MUREIN TRANSGLYCOSYLASE F"/>
    <property type="match status" value="1"/>
</dbReference>
<organism evidence="4 5">
    <name type="scientific">Rhodoblastus acidophilus</name>
    <name type="common">Rhodopseudomonas acidophila</name>
    <dbReference type="NCBI Taxonomy" id="1074"/>
    <lineage>
        <taxon>Bacteria</taxon>
        <taxon>Pseudomonadati</taxon>
        <taxon>Pseudomonadota</taxon>
        <taxon>Alphaproteobacteria</taxon>
        <taxon>Hyphomicrobiales</taxon>
        <taxon>Rhodoblastaceae</taxon>
        <taxon>Rhodoblastus</taxon>
    </lineage>
</organism>
<keyword evidence="1 2" id="KW-0732">Signal</keyword>
<feature type="signal peptide" evidence="2">
    <location>
        <begin position="1"/>
        <end position="20"/>
    </location>
</feature>
<dbReference type="InterPro" id="IPR001638">
    <property type="entry name" value="Solute-binding_3/MltF_N"/>
</dbReference>
<evidence type="ECO:0000256" key="2">
    <source>
        <dbReference type="SAM" id="SignalP"/>
    </source>
</evidence>
<dbReference type="OrthoDB" id="176845at2"/>
<dbReference type="AlphaFoldDB" id="A0A212QY98"/>
<dbReference type="PANTHER" id="PTHR35936:SF17">
    <property type="entry name" value="ARGININE-BINDING EXTRACELLULAR PROTEIN ARTP"/>
    <property type="match status" value="1"/>
</dbReference>
<proteinExistence type="predicted"/>
<evidence type="ECO:0000259" key="3">
    <source>
        <dbReference type="SMART" id="SM00062"/>
    </source>
</evidence>
<name>A0A212QY98_RHOAC</name>
<dbReference type="Gene3D" id="3.40.190.10">
    <property type="entry name" value="Periplasmic binding protein-like II"/>
    <property type="match status" value="2"/>
</dbReference>
<keyword evidence="5" id="KW-1185">Reference proteome</keyword>
<dbReference type="EMBL" id="FYDG01000002">
    <property type="protein sequence ID" value="SNB64707.1"/>
    <property type="molecule type" value="Genomic_DNA"/>
</dbReference>
<sequence>MALRAMGAVALALISTVALGQTRPDLVSRDRLRVCADPANMPFSDKAKAGFENRIAEIVADELKLPLRYFWMPQGPGFVRNTLGEGMCDLIVGYASDSDVVDHSNPYYASTYVLVSRAGSGLDNVQTLDDPRLSHIKLGVIAATPPTDHLLRLGLLEKARAYALLVDHRFASPAEEAVHDVETGVTDALAIWGPLGGYLAKKAPKPLAVAPLRADRRPALAYRIAFGLRRNEIEWKHRLNDVIRARKPEIEAVLRDYGVPLVPIEAAPIGPSVQGGEGGE</sequence>
<dbReference type="SUPFAM" id="SSF53850">
    <property type="entry name" value="Periplasmic binding protein-like II"/>
    <property type="match status" value="1"/>
</dbReference>
<evidence type="ECO:0000256" key="1">
    <source>
        <dbReference type="ARBA" id="ARBA00022729"/>
    </source>
</evidence>